<dbReference type="EMBL" id="MTCY01000007">
    <property type="protein sequence ID" value="OWP78882.1"/>
    <property type="molecule type" value="Genomic_DNA"/>
</dbReference>
<name>A0A246GCQ0_9FLAO</name>
<evidence type="ECO:0000313" key="2">
    <source>
        <dbReference type="Proteomes" id="UP000198034"/>
    </source>
</evidence>
<gene>
    <name evidence="1" type="ORF">BWK62_03715</name>
</gene>
<proteinExistence type="predicted"/>
<dbReference type="AlphaFoldDB" id="A0A246GCQ0"/>
<organism evidence="1 2">
    <name type="scientific">Flavobacterium columnare</name>
    <dbReference type="NCBI Taxonomy" id="996"/>
    <lineage>
        <taxon>Bacteria</taxon>
        <taxon>Pseudomonadati</taxon>
        <taxon>Bacteroidota</taxon>
        <taxon>Flavobacteriia</taxon>
        <taxon>Flavobacteriales</taxon>
        <taxon>Flavobacteriaceae</taxon>
        <taxon>Flavobacterium</taxon>
    </lineage>
</organism>
<comment type="caution">
    <text evidence="1">The sequence shown here is derived from an EMBL/GenBank/DDBJ whole genome shotgun (WGS) entry which is preliminary data.</text>
</comment>
<accession>A0A246GCQ0</accession>
<dbReference type="Proteomes" id="UP000198034">
    <property type="component" value="Unassembled WGS sequence"/>
</dbReference>
<protein>
    <submittedName>
        <fullName evidence="1">Uncharacterized protein</fullName>
    </submittedName>
</protein>
<sequence>MRLPHSFFGNHYLYEALTTENIMDYSHSPTDLATNTVRPEEDLIKRISTWYWQWNIINPNI</sequence>
<reference evidence="1 2" key="1">
    <citation type="journal article" date="2017" name="Infect. Genet. Evol.">
        <title>Comparative genome analysis of fish pathogen Flavobacterium columnare reveals extensive sequence diversity within the species.</title>
        <authorList>
            <person name="Kayansamruaj P."/>
            <person name="Dong H.T."/>
            <person name="Hirono I."/>
            <person name="Kondo H."/>
            <person name="Senapin S."/>
            <person name="Rodkhum C."/>
        </authorList>
    </citation>
    <scope>NUCLEOTIDE SEQUENCE [LARGE SCALE GENOMIC DNA]</scope>
    <source>
        <strain evidence="1 2">1214</strain>
    </source>
</reference>
<evidence type="ECO:0000313" key="1">
    <source>
        <dbReference type="EMBL" id="OWP78882.1"/>
    </source>
</evidence>